<protein>
    <recommendedName>
        <fullName evidence="4">F-box domain-containing protein</fullName>
    </recommendedName>
</protein>
<dbReference type="EMBL" id="KB456263">
    <property type="protein sequence ID" value="EMF13261.1"/>
    <property type="molecule type" value="Genomic_DNA"/>
</dbReference>
<dbReference type="GeneID" id="27906803"/>
<dbReference type="AlphaFoldDB" id="M3BYV6"/>
<feature type="compositionally biased region" description="Polar residues" evidence="1">
    <location>
        <begin position="73"/>
        <end position="82"/>
    </location>
</feature>
<gene>
    <name evidence="2" type="ORF">SEPMUDRAFT_64017</name>
</gene>
<proteinExistence type="predicted"/>
<sequence>MARPAPSPAPIDKPAPLSTSSTVNDSGRIMKPHSAGTQSIRNTRQRTRMLAQASSNAVLESMGDERSCGPADSSASEYQYGNENGKGKGKLCDIRLGTVTMLEEITATGPEWCPITDKDTHPFPIMELPTEIRLEIYRACLTRPYKILLSKRELPLLAKDDGDFLNPAISLDYEYGSDERDGAVQDRPVRIATASPVGSASTASTRRMFPQLRIVGATRGGRSHRTTSSATVSGSSSVAGTTATDVGSSNVQTGRSSTSSTGSRPASRPTRHVAIDSRRHVTQPEPQRNQSQDPLITNVLRASKEIYKEARGVLYSENHFVLDLNTAMQTLGHLHQRSRRQIKHVELEIPTYNEILERFQETVRLSLRYCSGLKKFIINMPFTLPGADGSGTTGNTTVYANGFDILRWLPQECDIIVQGNICTEIETVVQKHLRLSKTLDKLAYARRQLISNDAGPPSTT</sequence>
<dbReference type="PANTHER" id="PTHR42085">
    <property type="entry name" value="F-BOX DOMAIN-CONTAINING PROTEIN"/>
    <property type="match status" value="1"/>
</dbReference>
<name>M3BYV6_SPHMS</name>
<feature type="compositionally biased region" description="Polar residues" evidence="1">
    <location>
        <begin position="284"/>
        <end position="295"/>
    </location>
</feature>
<dbReference type="PANTHER" id="PTHR42085:SF7">
    <property type="entry name" value="F-BOX DOMAIN-CONTAINING PROTEIN"/>
    <property type="match status" value="1"/>
</dbReference>
<accession>M3BYV6</accession>
<organism evidence="2 3">
    <name type="scientific">Sphaerulina musiva (strain SO2202)</name>
    <name type="common">Poplar stem canker fungus</name>
    <name type="synonym">Septoria musiva</name>
    <dbReference type="NCBI Taxonomy" id="692275"/>
    <lineage>
        <taxon>Eukaryota</taxon>
        <taxon>Fungi</taxon>
        <taxon>Dikarya</taxon>
        <taxon>Ascomycota</taxon>
        <taxon>Pezizomycotina</taxon>
        <taxon>Dothideomycetes</taxon>
        <taxon>Dothideomycetidae</taxon>
        <taxon>Mycosphaerellales</taxon>
        <taxon>Mycosphaerellaceae</taxon>
        <taxon>Sphaerulina</taxon>
    </lineage>
</organism>
<reference evidence="2 3" key="1">
    <citation type="journal article" date="2012" name="PLoS Pathog.">
        <title>Diverse lifestyles and strategies of plant pathogenesis encoded in the genomes of eighteen Dothideomycetes fungi.</title>
        <authorList>
            <person name="Ohm R.A."/>
            <person name="Feau N."/>
            <person name="Henrissat B."/>
            <person name="Schoch C.L."/>
            <person name="Horwitz B.A."/>
            <person name="Barry K.W."/>
            <person name="Condon B.J."/>
            <person name="Copeland A.C."/>
            <person name="Dhillon B."/>
            <person name="Glaser F."/>
            <person name="Hesse C.N."/>
            <person name="Kosti I."/>
            <person name="LaButti K."/>
            <person name="Lindquist E.A."/>
            <person name="Lucas S."/>
            <person name="Salamov A.A."/>
            <person name="Bradshaw R.E."/>
            <person name="Ciuffetti L."/>
            <person name="Hamelin R.C."/>
            <person name="Kema G.H.J."/>
            <person name="Lawrence C."/>
            <person name="Scott J.A."/>
            <person name="Spatafora J.W."/>
            <person name="Turgeon B.G."/>
            <person name="de Wit P.J.G.M."/>
            <person name="Zhong S."/>
            <person name="Goodwin S.B."/>
            <person name="Grigoriev I.V."/>
        </authorList>
    </citation>
    <scope>NUCLEOTIDE SEQUENCE [LARGE SCALE GENOMIC DNA]</scope>
    <source>
        <strain evidence="2 3">SO2202</strain>
    </source>
</reference>
<evidence type="ECO:0000256" key="1">
    <source>
        <dbReference type="SAM" id="MobiDB-lite"/>
    </source>
</evidence>
<dbReference type="OrthoDB" id="2951834at2759"/>
<keyword evidence="3" id="KW-1185">Reference proteome</keyword>
<feature type="compositionally biased region" description="Pro residues" evidence="1">
    <location>
        <begin position="1"/>
        <end position="13"/>
    </location>
</feature>
<dbReference type="RefSeq" id="XP_016761382.1">
    <property type="nucleotide sequence ID" value="XM_016909666.1"/>
</dbReference>
<evidence type="ECO:0000313" key="3">
    <source>
        <dbReference type="Proteomes" id="UP000016931"/>
    </source>
</evidence>
<dbReference type="OMA" id="KIVIHMP"/>
<feature type="compositionally biased region" description="Low complexity" evidence="1">
    <location>
        <begin position="226"/>
        <end position="244"/>
    </location>
</feature>
<feature type="compositionally biased region" description="Polar residues" evidence="1">
    <location>
        <begin position="196"/>
        <end position="205"/>
    </location>
</feature>
<evidence type="ECO:0000313" key="2">
    <source>
        <dbReference type="EMBL" id="EMF13261.1"/>
    </source>
</evidence>
<feature type="compositionally biased region" description="Basic and acidic residues" evidence="1">
    <location>
        <begin position="179"/>
        <end position="189"/>
    </location>
</feature>
<feature type="region of interest" description="Disordered" evidence="1">
    <location>
        <begin position="1"/>
        <end position="82"/>
    </location>
</feature>
<dbReference type="Proteomes" id="UP000016931">
    <property type="component" value="Unassembled WGS sequence"/>
</dbReference>
<feature type="region of interest" description="Disordered" evidence="1">
    <location>
        <begin position="179"/>
        <end position="295"/>
    </location>
</feature>
<dbReference type="eggNOG" id="ENOG502SU4S">
    <property type="taxonomic scope" value="Eukaryota"/>
</dbReference>
<evidence type="ECO:0008006" key="4">
    <source>
        <dbReference type="Google" id="ProtNLM"/>
    </source>
</evidence>
<dbReference type="InterPro" id="IPR038883">
    <property type="entry name" value="AN11006-like"/>
</dbReference>
<feature type="compositionally biased region" description="Low complexity" evidence="1">
    <location>
        <begin position="253"/>
        <end position="268"/>
    </location>
</feature>
<dbReference type="HOGENOM" id="CLU_580055_0_0_1"/>